<dbReference type="GO" id="GO:0052621">
    <property type="term" value="F:diguanylate cyclase activity"/>
    <property type="evidence" value="ECO:0007669"/>
    <property type="project" value="UniProtKB-EC"/>
</dbReference>
<feature type="transmembrane region" description="Helical" evidence="3">
    <location>
        <begin position="94"/>
        <end position="111"/>
    </location>
</feature>
<dbReference type="AlphaFoldDB" id="W0AIU9"/>
<dbReference type="SUPFAM" id="SSF55073">
    <property type="entry name" value="Nucleotide cyclase"/>
    <property type="match status" value="1"/>
</dbReference>
<keyword evidence="3" id="KW-0472">Membrane</keyword>
<dbReference type="PROSITE" id="PS50887">
    <property type="entry name" value="GGDEF"/>
    <property type="match status" value="1"/>
</dbReference>
<evidence type="ECO:0000313" key="5">
    <source>
        <dbReference type="EMBL" id="AHE57036.1"/>
    </source>
</evidence>
<name>W0AIU9_9SPHN</name>
<dbReference type="Proteomes" id="UP000018851">
    <property type="component" value="Chromosome"/>
</dbReference>
<proteinExistence type="predicted"/>
<comment type="catalytic activity">
    <reaction evidence="2">
        <text>2 GTP = 3',3'-c-di-GMP + 2 diphosphate</text>
        <dbReference type="Rhea" id="RHEA:24898"/>
        <dbReference type="ChEBI" id="CHEBI:33019"/>
        <dbReference type="ChEBI" id="CHEBI:37565"/>
        <dbReference type="ChEBI" id="CHEBI:58805"/>
        <dbReference type="EC" id="2.7.7.65"/>
    </reaction>
</comment>
<dbReference type="EC" id="2.7.7.65" evidence="1"/>
<feature type="transmembrane region" description="Helical" evidence="3">
    <location>
        <begin position="36"/>
        <end position="59"/>
    </location>
</feature>
<keyword evidence="3" id="KW-1133">Transmembrane helix</keyword>
<evidence type="ECO:0000256" key="3">
    <source>
        <dbReference type="SAM" id="Phobius"/>
    </source>
</evidence>
<gene>
    <name evidence="5" type="ORF">NX02_27250</name>
</gene>
<keyword evidence="3" id="KW-0812">Transmembrane</keyword>
<feature type="domain" description="GGDEF" evidence="4">
    <location>
        <begin position="251"/>
        <end position="382"/>
    </location>
</feature>
<dbReference type="EMBL" id="CP006644">
    <property type="protein sequence ID" value="AHE57036.1"/>
    <property type="molecule type" value="Genomic_DNA"/>
</dbReference>
<dbReference type="PANTHER" id="PTHR45138:SF9">
    <property type="entry name" value="DIGUANYLATE CYCLASE DGCM-RELATED"/>
    <property type="match status" value="1"/>
</dbReference>
<reference evidence="5 6" key="1">
    <citation type="submission" date="2013-07" db="EMBL/GenBank/DDBJ databases">
        <title>Completed genome of Sphingomonas sanxanigenens NX02.</title>
        <authorList>
            <person name="Ma T."/>
            <person name="Huang H."/>
            <person name="Wu M."/>
            <person name="Li X."/>
            <person name="Li G."/>
        </authorList>
    </citation>
    <scope>NUCLEOTIDE SEQUENCE [LARGE SCALE GENOMIC DNA]</scope>
    <source>
        <strain evidence="5 6">NX02</strain>
    </source>
</reference>
<evidence type="ECO:0000256" key="1">
    <source>
        <dbReference type="ARBA" id="ARBA00012528"/>
    </source>
</evidence>
<dbReference type="InterPro" id="IPR029787">
    <property type="entry name" value="Nucleotide_cyclase"/>
</dbReference>
<dbReference type="RefSeq" id="WP_053000718.1">
    <property type="nucleotide sequence ID" value="NZ_CP006644.1"/>
</dbReference>
<evidence type="ECO:0000256" key="2">
    <source>
        <dbReference type="ARBA" id="ARBA00034247"/>
    </source>
</evidence>
<keyword evidence="6" id="KW-1185">Reference proteome</keyword>
<feature type="transmembrane region" description="Helical" evidence="3">
    <location>
        <begin position="186"/>
        <end position="212"/>
    </location>
</feature>
<dbReference type="KEGG" id="ssan:NX02_27250"/>
<feature type="transmembrane region" description="Helical" evidence="3">
    <location>
        <begin position="149"/>
        <end position="166"/>
    </location>
</feature>
<accession>W0AIU9</accession>
<dbReference type="InterPro" id="IPR000160">
    <property type="entry name" value="GGDEF_dom"/>
</dbReference>
<dbReference type="FunFam" id="3.30.70.270:FF:000001">
    <property type="entry name" value="Diguanylate cyclase domain protein"/>
    <property type="match status" value="1"/>
</dbReference>
<feature type="transmembrane region" description="Helical" evidence="3">
    <location>
        <begin position="123"/>
        <end position="142"/>
    </location>
</feature>
<feature type="transmembrane region" description="Helical" evidence="3">
    <location>
        <begin position="65"/>
        <end position="82"/>
    </location>
</feature>
<evidence type="ECO:0000259" key="4">
    <source>
        <dbReference type="PROSITE" id="PS50887"/>
    </source>
</evidence>
<dbReference type="SMART" id="SM00267">
    <property type="entry name" value="GGDEF"/>
    <property type="match status" value="1"/>
</dbReference>
<dbReference type="STRING" id="1123269.NX02_27250"/>
<dbReference type="Pfam" id="PF00990">
    <property type="entry name" value="GGDEF"/>
    <property type="match status" value="1"/>
</dbReference>
<dbReference type="PATRIC" id="fig|1123269.5.peg.5348"/>
<sequence>MMTGAAFALSGNIAFALLFAIAFLLIGLSDRGHRNVLLFALTYAVGILTPASELLIPLVPAPAPFVWLSHAAFVTAFFLMAIGLSRFFGLRPPWRLLCGLLAASFALRLAIWGGARGSFAYEFLYQLPFAAMLAVCAGIVLASRRRDGWTIALFAIFALLSGHFLLKPSIATWFHPGQTARDYAGSTYALISQVTSGVLLIATGLQLILVVMREMLITTRLQADTDMMTGLLNRRGFDDRARQLLARRDGGDVAVVMIDIDHFKSINDRFGHAAGDVVICALADLLGSFASPAMLIGRLGGEEFAMLRRGSDAAEMGLVAEAVRARFARLAFDGLPAAFRATLSAGIAERAHAEPLSQLMHRADGLLYEAKHAGRDTVIVQR</sequence>
<dbReference type="InterPro" id="IPR043128">
    <property type="entry name" value="Rev_trsase/Diguanyl_cyclase"/>
</dbReference>
<feature type="transmembrane region" description="Helical" evidence="3">
    <location>
        <begin position="6"/>
        <end position="29"/>
    </location>
</feature>
<evidence type="ECO:0000313" key="6">
    <source>
        <dbReference type="Proteomes" id="UP000018851"/>
    </source>
</evidence>
<protein>
    <recommendedName>
        <fullName evidence="1">diguanylate cyclase</fullName>
        <ecNumber evidence="1">2.7.7.65</ecNumber>
    </recommendedName>
</protein>
<dbReference type="NCBIfam" id="TIGR00254">
    <property type="entry name" value="GGDEF"/>
    <property type="match status" value="1"/>
</dbReference>
<dbReference type="CDD" id="cd01949">
    <property type="entry name" value="GGDEF"/>
    <property type="match status" value="1"/>
</dbReference>
<dbReference type="OrthoDB" id="384661at2"/>
<dbReference type="Gene3D" id="3.30.70.270">
    <property type="match status" value="1"/>
</dbReference>
<organism evidence="5 6">
    <name type="scientific">Sphingomonas sanxanigenens DSM 19645 = NX02</name>
    <dbReference type="NCBI Taxonomy" id="1123269"/>
    <lineage>
        <taxon>Bacteria</taxon>
        <taxon>Pseudomonadati</taxon>
        <taxon>Pseudomonadota</taxon>
        <taxon>Alphaproteobacteria</taxon>
        <taxon>Sphingomonadales</taxon>
        <taxon>Sphingomonadaceae</taxon>
        <taxon>Sphingomonas</taxon>
    </lineage>
</organism>
<dbReference type="eggNOG" id="COG3706">
    <property type="taxonomic scope" value="Bacteria"/>
</dbReference>
<dbReference type="HOGENOM" id="CLU_000445_11_1_5"/>
<dbReference type="PANTHER" id="PTHR45138">
    <property type="entry name" value="REGULATORY COMPONENTS OF SENSORY TRANSDUCTION SYSTEM"/>
    <property type="match status" value="1"/>
</dbReference>
<dbReference type="InterPro" id="IPR050469">
    <property type="entry name" value="Diguanylate_Cyclase"/>
</dbReference>